<gene>
    <name evidence="3" type="ORF">SSQG_01627</name>
</gene>
<dbReference type="PANTHER" id="PTHR39159">
    <property type="match status" value="1"/>
</dbReference>
<dbReference type="InterPro" id="IPR035930">
    <property type="entry name" value="FomD-like_sf"/>
</dbReference>
<dbReference type="SUPFAM" id="SSF159234">
    <property type="entry name" value="FomD-like"/>
    <property type="match status" value="1"/>
</dbReference>
<keyword evidence="4" id="KW-1185">Reference proteome</keyword>
<keyword evidence="1" id="KW-0378">Hydrolase</keyword>
<dbReference type="InterPro" id="IPR050212">
    <property type="entry name" value="Ntdp-like"/>
</dbReference>
<dbReference type="STRING" id="591159.SSQG_01627"/>
<proteinExistence type="predicted"/>
<evidence type="ECO:0000259" key="2">
    <source>
        <dbReference type="Pfam" id="PF04167"/>
    </source>
</evidence>
<dbReference type="AlphaFoldDB" id="D9WYL5"/>
<evidence type="ECO:0000313" key="4">
    <source>
        <dbReference type="Proteomes" id="UP000004184"/>
    </source>
</evidence>
<protein>
    <recommendedName>
        <fullName evidence="2">DUF402 domain-containing protein</fullName>
    </recommendedName>
</protein>
<dbReference type="Gene3D" id="2.40.380.10">
    <property type="entry name" value="FomD-like"/>
    <property type="match status" value="1"/>
</dbReference>
<dbReference type="GO" id="GO:0016787">
    <property type="term" value="F:hydrolase activity"/>
    <property type="evidence" value="ECO:0007669"/>
    <property type="project" value="UniProtKB-KW"/>
</dbReference>
<dbReference type="RefSeq" id="WP_003989222.1">
    <property type="nucleotide sequence ID" value="NZ_GG657757.1"/>
</dbReference>
<name>D9WYL5_STRVT</name>
<dbReference type="Proteomes" id="UP000004184">
    <property type="component" value="Unassembled WGS sequence"/>
</dbReference>
<dbReference type="eggNOG" id="COG3557">
    <property type="taxonomic scope" value="Bacteria"/>
</dbReference>
<dbReference type="EMBL" id="GG657757">
    <property type="protein sequence ID" value="EFL31109.1"/>
    <property type="molecule type" value="Genomic_DNA"/>
</dbReference>
<dbReference type="OrthoDB" id="4327917at2"/>
<evidence type="ECO:0000313" key="3">
    <source>
        <dbReference type="EMBL" id="EFL31109.1"/>
    </source>
</evidence>
<dbReference type="Pfam" id="PF04167">
    <property type="entry name" value="DUF402"/>
    <property type="match status" value="1"/>
</dbReference>
<feature type="domain" description="DUF402" evidence="2">
    <location>
        <begin position="49"/>
        <end position="165"/>
    </location>
</feature>
<reference evidence="4" key="1">
    <citation type="submission" date="2009-02" db="EMBL/GenBank/DDBJ databases">
        <title>Annotation of Streptomyces viridochromogenes strain DSM 40736.</title>
        <authorList>
            <consortium name="The Broad Institute Genome Sequencing Platform"/>
            <consortium name="Broad Institute Microbial Sequencing Center"/>
            <person name="Fischbach M."/>
            <person name="Godfrey P."/>
            <person name="Ward D."/>
            <person name="Young S."/>
            <person name="Zeng Q."/>
            <person name="Koehrsen M."/>
            <person name="Alvarado L."/>
            <person name="Berlin A.M."/>
            <person name="Bochicchio J."/>
            <person name="Borenstein D."/>
            <person name="Chapman S.B."/>
            <person name="Chen Z."/>
            <person name="Engels R."/>
            <person name="Freedman E."/>
            <person name="Gellesch M."/>
            <person name="Goldberg J."/>
            <person name="Griggs A."/>
            <person name="Gujja S."/>
            <person name="Heilman E.R."/>
            <person name="Heiman D.I."/>
            <person name="Hepburn T.A."/>
            <person name="Howarth C."/>
            <person name="Jen D."/>
            <person name="Larson L."/>
            <person name="Lewis B."/>
            <person name="Mehta T."/>
            <person name="Park D."/>
            <person name="Pearson M."/>
            <person name="Richards J."/>
            <person name="Roberts A."/>
            <person name="Saif S."/>
            <person name="Shea T.D."/>
            <person name="Shenoy N."/>
            <person name="Sisk P."/>
            <person name="Stolte C."/>
            <person name="Sykes S.N."/>
            <person name="Thomson T."/>
            <person name="Walk T."/>
            <person name="White J."/>
            <person name="Yandava C."/>
            <person name="Straight P."/>
            <person name="Clardy J."/>
            <person name="Hung D."/>
            <person name="Kolter R."/>
            <person name="Mekalanos J."/>
            <person name="Walker S."/>
            <person name="Walsh C.T."/>
            <person name="Wieland-Brown L.C."/>
            <person name="Haas B."/>
            <person name="Nusbaum C."/>
            <person name="Birren B."/>
        </authorList>
    </citation>
    <scope>NUCLEOTIDE SEQUENCE [LARGE SCALE GENOMIC DNA]</scope>
    <source>
        <strain evidence="4">DSM 40736 / JCM 4977 / BCRC 1201 / Tue 494</strain>
    </source>
</reference>
<dbReference type="PANTHER" id="PTHR39159:SF1">
    <property type="entry name" value="UPF0374 PROTEIN YGAC"/>
    <property type="match status" value="1"/>
</dbReference>
<dbReference type="InterPro" id="IPR007295">
    <property type="entry name" value="DUF402"/>
</dbReference>
<organism evidence="3 4">
    <name type="scientific">Streptomyces viridochromogenes (strain DSM 40736 / JCM 4977 / BCRC 1201 / Tue 494)</name>
    <dbReference type="NCBI Taxonomy" id="591159"/>
    <lineage>
        <taxon>Bacteria</taxon>
        <taxon>Bacillati</taxon>
        <taxon>Actinomycetota</taxon>
        <taxon>Actinomycetes</taxon>
        <taxon>Kitasatosporales</taxon>
        <taxon>Streptomycetaceae</taxon>
        <taxon>Streptomyces</taxon>
    </lineage>
</organism>
<dbReference type="HOGENOM" id="CLU_1650850_0_0_11"/>
<accession>D9WYL5</accession>
<evidence type="ECO:0000256" key="1">
    <source>
        <dbReference type="ARBA" id="ARBA00022801"/>
    </source>
</evidence>
<sequence length="175" mass="19385">MSENSADRLDVVLLKAGRTKIRYTGELLDDDGTRVEVRAPWAGDGVRDFGFVRFEPGDVFTEYYWRDRWYAIKEVRSATGALKGWYCDITRPAVLPHARTRSTGGTPVGPELIVEDLDLDLWVSADGTDVRRLDEDEFADSGLARTDPEAAAAARSALDELESLARGGDFTTLLV</sequence>